<evidence type="ECO:0000259" key="18">
    <source>
        <dbReference type="PROSITE" id="PS50975"/>
    </source>
</evidence>
<dbReference type="GO" id="GO:2001295">
    <property type="term" value="P:malonyl-CoA biosynthetic process"/>
    <property type="evidence" value="ECO:0007669"/>
    <property type="project" value="UniProtKB-UniPathway"/>
</dbReference>
<evidence type="ECO:0000256" key="16">
    <source>
        <dbReference type="PROSITE-ProRule" id="PRU00409"/>
    </source>
</evidence>
<evidence type="ECO:0000256" key="9">
    <source>
        <dbReference type="ARBA" id="ARBA00022832"/>
    </source>
</evidence>
<keyword evidence="10 16" id="KW-0067">ATP-binding</keyword>
<feature type="domain" description="Biotin carboxylation" evidence="19">
    <location>
        <begin position="1"/>
        <end position="446"/>
    </location>
</feature>
<evidence type="ECO:0000259" key="19">
    <source>
        <dbReference type="PROSITE" id="PS50979"/>
    </source>
</evidence>
<dbReference type="EC" id="6.3.4.14" evidence="4 17"/>
<dbReference type="Pfam" id="PF00289">
    <property type="entry name" value="Biotin_carb_N"/>
    <property type="match status" value="1"/>
</dbReference>
<dbReference type="InterPro" id="IPR005482">
    <property type="entry name" value="Biotin_COase_C"/>
</dbReference>
<dbReference type="NCBIfam" id="TIGR00514">
    <property type="entry name" value="accC"/>
    <property type="match status" value="1"/>
</dbReference>
<dbReference type="InterPro" id="IPR011054">
    <property type="entry name" value="Rudment_hybrid_motif"/>
</dbReference>
<dbReference type="PANTHER" id="PTHR48095">
    <property type="entry name" value="PYRUVATE CARBOXYLASE SUBUNIT A"/>
    <property type="match status" value="1"/>
</dbReference>
<organism evidence="20">
    <name type="scientific">Tuwongella immobilis</name>
    <dbReference type="NCBI Taxonomy" id="692036"/>
    <lineage>
        <taxon>Bacteria</taxon>
        <taxon>Pseudomonadati</taxon>
        <taxon>Planctomycetota</taxon>
        <taxon>Planctomycetia</taxon>
        <taxon>Gemmatales</taxon>
        <taxon>Gemmataceae</taxon>
        <taxon>Tuwongella</taxon>
    </lineage>
</organism>
<evidence type="ECO:0000256" key="4">
    <source>
        <dbReference type="ARBA" id="ARBA00013263"/>
    </source>
</evidence>
<dbReference type="InterPro" id="IPR004549">
    <property type="entry name" value="Acetyl_CoA_COase_biotin_COase"/>
</dbReference>
<dbReference type="UniPathway" id="UPA00655">
    <property type="reaction ID" value="UER00711"/>
</dbReference>
<dbReference type="PROSITE" id="PS50979">
    <property type="entry name" value="BC"/>
    <property type="match status" value="1"/>
</dbReference>
<evidence type="ECO:0000256" key="13">
    <source>
        <dbReference type="ARBA" id="ARBA00023160"/>
    </source>
</evidence>
<comment type="catalytic activity">
    <reaction evidence="15 17">
        <text>N(6)-biotinyl-L-lysyl-[protein] + hydrogencarbonate + ATP = N(6)-carboxybiotinyl-L-lysyl-[protein] + ADP + phosphate + H(+)</text>
        <dbReference type="Rhea" id="RHEA:13501"/>
        <dbReference type="Rhea" id="RHEA-COMP:10505"/>
        <dbReference type="Rhea" id="RHEA-COMP:10506"/>
        <dbReference type="ChEBI" id="CHEBI:15378"/>
        <dbReference type="ChEBI" id="CHEBI:17544"/>
        <dbReference type="ChEBI" id="CHEBI:30616"/>
        <dbReference type="ChEBI" id="CHEBI:43474"/>
        <dbReference type="ChEBI" id="CHEBI:83144"/>
        <dbReference type="ChEBI" id="CHEBI:83145"/>
        <dbReference type="ChEBI" id="CHEBI:456216"/>
        <dbReference type="EC" id="6.3.4.14"/>
    </reaction>
</comment>
<dbReference type="PROSITE" id="PS50975">
    <property type="entry name" value="ATP_GRASP"/>
    <property type="match status" value="1"/>
</dbReference>
<dbReference type="Gene3D" id="3.30.470.20">
    <property type="entry name" value="ATP-grasp fold, B domain"/>
    <property type="match status" value="1"/>
</dbReference>
<dbReference type="Pfam" id="PF02786">
    <property type="entry name" value="CPSase_L_D2"/>
    <property type="match status" value="1"/>
</dbReference>
<keyword evidence="5 17" id="KW-0444">Lipid biosynthesis</keyword>
<dbReference type="PROSITE" id="PS00867">
    <property type="entry name" value="CPSASE_2"/>
    <property type="match status" value="1"/>
</dbReference>
<accession>A0A6C2YUB6</accession>
<keyword evidence="6 17" id="KW-0436">Ligase</keyword>
<evidence type="ECO:0000256" key="3">
    <source>
        <dbReference type="ARBA" id="ARBA00011750"/>
    </source>
</evidence>
<dbReference type="SUPFAM" id="SSF52440">
    <property type="entry name" value="PreATP-grasp domain"/>
    <property type="match status" value="1"/>
</dbReference>
<dbReference type="FunFam" id="3.40.50.20:FF:000010">
    <property type="entry name" value="Propionyl-CoA carboxylase subunit alpha"/>
    <property type="match status" value="1"/>
</dbReference>
<evidence type="ECO:0000256" key="6">
    <source>
        <dbReference type="ARBA" id="ARBA00022598"/>
    </source>
</evidence>
<dbReference type="AlphaFoldDB" id="A0A6C2YUB6"/>
<dbReference type="EMBL" id="LR586016">
    <property type="protein sequence ID" value="VIP04947.1"/>
    <property type="molecule type" value="Genomic_DNA"/>
</dbReference>
<comment type="pathway">
    <text evidence="2 17">Lipid metabolism; malonyl-CoA biosynthesis; malonyl-CoA from acetyl-CoA: step 1/1.</text>
</comment>
<evidence type="ECO:0000256" key="1">
    <source>
        <dbReference type="ARBA" id="ARBA00003761"/>
    </source>
</evidence>
<keyword evidence="11" id="KW-0460">Magnesium</keyword>
<dbReference type="RefSeq" id="WP_162659963.1">
    <property type="nucleotide sequence ID" value="NZ_LR593887.1"/>
</dbReference>
<dbReference type="InterPro" id="IPR005481">
    <property type="entry name" value="BC-like_N"/>
</dbReference>
<evidence type="ECO:0000256" key="5">
    <source>
        <dbReference type="ARBA" id="ARBA00022516"/>
    </source>
</evidence>
<evidence type="ECO:0000256" key="8">
    <source>
        <dbReference type="ARBA" id="ARBA00022741"/>
    </source>
</evidence>
<evidence type="ECO:0000313" key="20">
    <source>
        <dbReference type="EMBL" id="VIP04947.1"/>
    </source>
</evidence>
<sequence length="453" mass="49520">MFQRIMVANRGEIALRVIRACRDLGIEVVAVYSEADRGAAYLELADEAICIGPGPATESYLKIPRIISAAEIAGVEAIHPGYGFLSENAHFAEVCRGCKIEFIGPPEEAMRRLGNKNAAKQIARQANVPVVPGSDGLITDPEQAKEFANRVGYPVLIKAAAGGGGRGMRVARNELDLVSGLQAAAQEAEAAFKDGSVYLEKYLDRPRHIEVQILGDRFGNVVHLYERDCSLQRRHQKLVEESPAPNLPVEVREAICAAAVRLAKTAGYYSAGTCEFLLDQQNNFYFIEVNARIQVEHPVSELVTGVDLVREQIRIAAGEALGYTQSDIVHRGCAIECRINAEDPANDFRPSPGQITTWRPPGGPGVRLDSHVITGYKVPPNYDSLVAKLLVHQPTRTEALAAMRRALREFVVEGIKTTIPLHRDIFNTAAFVEGKVDTTLIERTFMQSKPGGT</sequence>
<dbReference type="InterPro" id="IPR011764">
    <property type="entry name" value="Biotin_carboxylation_dom"/>
</dbReference>
<gene>
    <name evidence="20" type="ORF">GMBLW1_42460</name>
</gene>
<evidence type="ECO:0000256" key="11">
    <source>
        <dbReference type="ARBA" id="ARBA00022842"/>
    </source>
</evidence>
<evidence type="ECO:0000256" key="14">
    <source>
        <dbReference type="ARBA" id="ARBA00023267"/>
    </source>
</evidence>
<dbReference type="Gene3D" id="3.30.1490.20">
    <property type="entry name" value="ATP-grasp fold, A domain"/>
    <property type="match status" value="1"/>
</dbReference>
<dbReference type="SUPFAM" id="SSF51246">
    <property type="entry name" value="Rudiment single hybrid motif"/>
    <property type="match status" value="1"/>
</dbReference>
<keyword evidence="14 17" id="KW-0092">Biotin</keyword>
<dbReference type="InterPro" id="IPR011761">
    <property type="entry name" value="ATP-grasp"/>
</dbReference>
<proteinExistence type="predicted"/>
<dbReference type="GO" id="GO:0005524">
    <property type="term" value="F:ATP binding"/>
    <property type="evidence" value="ECO:0007669"/>
    <property type="project" value="UniProtKB-UniRule"/>
</dbReference>
<dbReference type="EMBL" id="LR593887">
    <property type="protein sequence ID" value="VTS07252.1"/>
    <property type="molecule type" value="Genomic_DNA"/>
</dbReference>
<evidence type="ECO:0000256" key="17">
    <source>
        <dbReference type="RuleBase" id="RU365063"/>
    </source>
</evidence>
<dbReference type="InterPro" id="IPR013815">
    <property type="entry name" value="ATP_grasp_subdomain_1"/>
</dbReference>
<dbReference type="FunFam" id="3.30.1490.20:FF:000018">
    <property type="entry name" value="Biotin carboxylase"/>
    <property type="match status" value="1"/>
</dbReference>
<feature type="domain" description="ATP-grasp" evidence="18">
    <location>
        <begin position="120"/>
        <end position="317"/>
    </location>
</feature>
<dbReference type="KEGG" id="tim:GMBLW1_42460"/>
<keyword evidence="8 16" id="KW-0547">Nucleotide-binding</keyword>
<dbReference type="GO" id="GO:0046872">
    <property type="term" value="F:metal ion binding"/>
    <property type="evidence" value="ECO:0007669"/>
    <property type="project" value="UniProtKB-KW"/>
</dbReference>
<comment type="subunit">
    <text evidence="3 17">Acetyl-CoA carboxylase is a heterohexamer of biotin carboxyl carrier protein, biotin carboxylase and the two subunits of carboxyl transferase in a 2:2 complex.</text>
</comment>
<dbReference type="PROSITE" id="PS00866">
    <property type="entry name" value="CPSASE_1"/>
    <property type="match status" value="1"/>
</dbReference>
<keyword evidence="12 17" id="KW-0443">Lipid metabolism</keyword>
<dbReference type="InterPro" id="IPR005479">
    <property type="entry name" value="CPAse_ATP-bd"/>
</dbReference>
<dbReference type="PANTHER" id="PTHR48095:SF2">
    <property type="entry name" value="BIOTIN CARBOXYLASE, CHLOROPLASTIC"/>
    <property type="match status" value="1"/>
</dbReference>
<keyword evidence="9 17" id="KW-0276">Fatty acid metabolism</keyword>
<keyword evidence="13 17" id="KW-0275">Fatty acid biosynthesis</keyword>
<keyword evidence="21" id="KW-1185">Reference proteome</keyword>
<dbReference type="GO" id="GO:0006633">
    <property type="term" value="P:fatty acid biosynthetic process"/>
    <property type="evidence" value="ECO:0007669"/>
    <property type="project" value="UniProtKB-KW"/>
</dbReference>
<dbReference type="InterPro" id="IPR051602">
    <property type="entry name" value="ACC_Biotin_Carboxylase"/>
</dbReference>
<evidence type="ECO:0000256" key="15">
    <source>
        <dbReference type="ARBA" id="ARBA00048600"/>
    </source>
</evidence>
<dbReference type="SUPFAM" id="SSF56059">
    <property type="entry name" value="Glutathione synthetase ATP-binding domain-like"/>
    <property type="match status" value="1"/>
</dbReference>
<dbReference type="Gene3D" id="3.40.50.20">
    <property type="match status" value="1"/>
</dbReference>
<evidence type="ECO:0000256" key="2">
    <source>
        <dbReference type="ARBA" id="ARBA00004956"/>
    </source>
</evidence>
<dbReference type="SMART" id="SM00878">
    <property type="entry name" value="Biotin_carb_C"/>
    <property type="match status" value="1"/>
</dbReference>
<reference evidence="20" key="1">
    <citation type="submission" date="2019-04" db="EMBL/GenBank/DDBJ databases">
        <authorList>
            <consortium name="Science for Life Laboratories"/>
        </authorList>
    </citation>
    <scope>NUCLEOTIDE SEQUENCE</scope>
    <source>
        <strain evidence="20">MBLW1</strain>
    </source>
</reference>
<dbReference type="Pfam" id="PF02785">
    <property type="entry name" value="Biotin_carb_C"/>
    <property type="match status" value="1"/>
</dbReference>
<evidence type="ECO:0000256" key="12">
    <source>
        <dbReference type="ARBA" id="ARBA00023098"/>
    </source>
</evidence>
<dbReference type="GO" id="GO:0004075">
    <property type="term" value="F:biotin carboxylase activity"/>
    <property type="evidence" value="ECO:0007669"/>
    <property type="project" value="UniProtKB-EC"/>
</dbReference>
<dbReference type="FunCoup" id="A0A6C2YUB6">
    <property type="interactions" value="548"/>
</dbReference>
<dbReference type="NCBIfam" id="NF006367">
    <property type="entry name" value="PRK08591.1"/>
    <property type="match status" value="1"/>
</dbReference>
<name>A0A6C2YUB6_9BACT</name>
<dbReference type="Proteomes" id="UP000464378">
    <property type="component" value="Chromosome"/>
</dbReference>
<dbReference type="InParanoid" id="A0A6C2YUB6"/>
<dbReference type="InterPro" id="IPR016185">
    <property type="entry name" value="PreATP-grasp_dom_sf"/>
</dbReference>
<evidence type="ECO:0000313" key="21">
    <source>
        <dbReference type="Proteomes" id="UP000464378"/>
    </source>
</evidence>
<protein>
    <recommendedName>
        <fullName evidence="4 17">Biotin carboxylase</fullName>
        <ecNumber evidence="4 17">6.3.4.14</ecNumber>
    </recommendedName>
    <alternativeName>
        <fullName evidence="17">Acetyl-coenzyme A carboxylase biotin carboxylase subunit A</fullName>
    </alternativeName>
</protein>
<evidence type="ECO:0000256" key="7">
    <source>
        <dbReference type="ARBA" id="ARBA00022723"/>
    </source>
</evidence>
<evidence type="ECO:0000256" key="10">
    <source>
        <dbReference type="ARBA" id="ARBA00022840"/>
    </source>
</evidence>
<keyword evidence="7" id="KW-0479">Metal-binding</keyword>
<comment type="function">
    <text evidence="1 17">This protein is a component of the acetyl coenzyme A carboxylase complex; first, biotin carboxylase catalyzes the carboxylation of the carrier protein and then the transcarboxylase transfers the carboxyl group to form malonyl-CoA.</text>
</comment>